<protein>
    <submittedName>
        <fullName evidence="2">Putative DsbA family dithiol-disulfide isomerase</fullName>
    </submittedName>
</protein>
<dbReference type="GO" id="GO:0016853">
    <property type="term" value="F:isomerase activity"/>
    <property type="evidence" value="ECO:0007669"/>
    <property type="project" value="UniProtKB-KW"/>
</dbReference>
<dbReference type="InterPro" id="IPR001853">
    <property type="entry name" value="DSBA-like_thioredoxin_dom"/>
</dbReference>
<feature type="domain" description="DSBA-like thioredoxin" evidence="1">
    <location>
        <begin position="6"/>
        <end position="187"/>
    </location>
</feature>
<evidence type="ECO:0000313" key="3">
    <source>
        <dbReference type="Proteomes" id="UP000582837"/>
    </source>
</evidence>
<proteinExistence type="predicted"/>
<keyword evidence="2" id="KW-0413">Isomerase</keyword>
<organism evidence="2 3">
    <name type="scientific">Longimicrobium terrae</name>
    <dbReference type="NCBI Taxonomy" id="1639882"/>
    <lineage>
        <taxon>Bacteria</taxon>
        <taxon>Pseudomonadati</taxon>
        <taxon>Gemmatimonadota</taxon>
        <taxon>Longimicrobiia</taxon>
        <taxon>Longimicrobiales</taxon>
        <taxon>Longimicrobiaceae</taxon>
        <taxon>Longimicrobium</taxon>
    </lineage>
</organism>
<name>A0A841GWW1_9BACT</name>
<gene>
    <name evidence="2" type="ORF">HNQ61_000587</name>
</gene>
<dbReference type="Pfam" id="PF01323">
    <property type="entry name" value="DSBA"/>
    <property type="match status" value="1"/>
</dbReference>
<dbReference type="Gene3D" id="3.40.30.10">
    <property type="entry name" value="Glutaredoxin"/>
    <property type="match status" value="1"/>
</dbReference>
<evidence type="ECO:0000259" key="1">
    <source>
        <dbReference type="Pfam" id="PF01323"/>
    </source>
</evidence>
<dbReference type="PANTHER" id="PTHR13887">
    <property type="entry name" value="GLUTATHIONE S-TRANSFERASE KAPPA"/>
    <property type="match status" value="1"/>
</dbReference>
<comment type="caution">
    <text evidence="2">The sequence shown here is derived from an EMBL/GenBank/DDBJ whole genome shotgun (WGS) entry which is preliminary data.</text>
</comment>
<dbReference type="AlphaFoldDB" id="A0A841GWW1"/>
<keyword evidence="3" id="KW-1185">Reference proteome</keyword>
<accession>A0A841GWW1</accession>
<dbReference type="GO" id="GO:0016491">
    <property type="term" value="F:oxidoreductase activity"/>
    <property type="evidence" value="ECO:0007669"/>
    <property type="project" value="InterPro"/>
</dbReference>
<sequence>MAAVPLVVFSDFACPFSYVTDAQVRRMERDGEVQVTRLAYELHPAPAPLPAVDSGWMEALRPLAAELDLPLAAPAVPVRTRKAHEAALFAEHKGVGPQMREAIFRAYFAEGRDIGRIDVLVDLAVALGLDLTETKVVLDVDSASGRIDAEREAAVNAGVTGTPTLVAGTGDEARWIVGARPFGELRAEILGS</sequence>
<dbReference type="EMBL" id="JACHIA010000001">
    <property type="protein sequence ID" value="MBB6068976.1"/>
    <property type="molecule type" value="Genomic_DNA"/>
</dbReference>
<evidence type="ECO:0000313" key="2">
    <source>
        <dbReference type="EMBL" id="MBB6068976.1"/>
    </source>
</evidence>
<dbReference type="SUPFAM" id="SSF52833">
    <property type="entry name" value="Thioredoxin-like"/>
    <property type="match status" value="1"/>
</dbReference>
<dbReference type="InterPro" id="IPR036249">
    <property type="entry name" value="Thioredoxin-like_sf"/>
</dbReference>
<dbReference type="RefSeq" id="WP_170031578.1">
    <property type="nucleotide sequence ID" value="NZ_JABDTL010000001.1"/>
</dbReference>
<reference evidence="2 3" key="1">
    <citation type="submission" date="2020-08" db="EMBL/GenBank/DDBJ databases">
        <title>Genomic Encyclopedia of Type Strains, Phase IV (KMG-IV): sequencing the most valuable type-strain genomes for metagenomic binning, comparative biology and taxonomic classification.</title>
        <authorList>
            <person name="Goeker M."/>
        </authorList>
    </citation>
    <scope>NUCLEOTIDE SEQUENCE [LARGE SCALE GENOMIC DNA]</scope>
    <source>
        <strain evidence="2 3">DSM 29007</strain>
    </source>
</reference>
<dbReference type="PANTHER" id="PTHR13887:SF41">
    <property type="entry name" value="THIOREDOXIN SUPERFAMILY PROTEIN"/>
    <property type="match status" value="1"/>
</dbReference>
<dbReference type="Proteomes" id="UP000582837">
    <property type="component" value="Unassembled WGS sequence"/>
</dbReference>